<feature type="repeat" description="PPR" evidence="2">
    <location>
        <begin position="664"/>
        <end position="698"/>
    </location>
</feature>
<dbReference type="Pfam" id="PF13041">
    <property type="entry name" value="PPR_2"/>
    <property type="match status" value="2"/>
</dbReference>
<dbReference type="PANTHER" id="PTHR47940">
    <property type="entry name" value="OS12G0283900 PROTEIN"/>
    <property type="match status" value="1"/>
</dbReference>
<dbReference type="PROSITE" id="PS51375">
    <property type="entry name" value="PPR"/>
    <property type="match status" value="8"/>
</dbReference>
<feature type="repeat" description="PPR" evidence="2">
    <location>
        <begin position="594"/>
        <end position="628"/>
    </location>
</feature>
<protein>
    <recommendedName>
        <fullName evidence="6">Pentacotripeptide-repeat region of PRORP domain-containing protein</fullName>
    </recommendedName>
</protein>
<reference evidence="4" key="2">
    <citation type="journal article" date="2023" name="Plants (Basel)">
        <title>Annotation of the Turnera subulata (Passifloraceae) Draft Genome Reveals the S-Locus Evolved after the Divergence of Turneroideae from Passifloroideae in a Stepwise Manner.</title>
        <authorList>
            <person name="Henning P.M."/>
            <person name="Roalson E.H."/>
            <person name="Mir W."/>
            <person name="McCubbin A.G."/>
            <person name="Shore J.S."/>
        </authorList>
    </citation>
    <scope>NUCLEOTIDE SEQUENCE</scope>
    <source>
        <strain evidence="4">F60SS</strain>
    </source>
</reference>
<evidence type="ECO:0008006" key="6">
    <source>
        <dbReference type="Google" id="ProtNLM"/>
    </source>
</evidence>
<proteinExistence type="predicted"/>
<dbReference type="InterPro" id="IPR053343">
    <property type="entry name" value="PSII_mRNA-binding_protein"/>
</dbReference>
<feature type="repeat" description="PPR" evidence="2">
    <location>
        <begin position="489"/>
        <end position="523"/>
    </location>
</feature>
<gene>
    <name evidence="4" type="ORF">Tsubulata_018665</name>
</gene>
<evidence type="ECO:0000313" key="4">
    <source>
        <dbReference type="EMBL" id="KAJ4826269.1"/>
    </source>
</evidence>
<evidence type="ECO:0000256" key="2">
    <source>
        <dbReference type="PROSITE-ProRule" id="PRU00708"/>
    </source>
</evidence>
<feature type="region of interest" description="Disordered" evidence="3">
    <location>
        <begin position="120"/>
        <end position="179"/>
    </location>
</feature>
<dbReference type="InterPro" id="IPR002885">
    <property type="entry name" value="PPR_rpt"/>
</dbReference>
<dbReference type="EMBL" id="JAKUCV010006715">
    <property type="protein sequence ID" value="KAJ4826269.1"/>
    <property type="molecule type" value="Genomic_DNA"/>
</dbReference>
<dbReference type="Proteomes" id="UP001141552">
    <property type="component" value="Unassembled WGS sequence"/>
</dbReference>
<dbReference type="AlphaFoldDB" id="A0A9Q0F8W6"/>
<evidence type="ECO:0000256" key="1">
    <source>
        <dbReference type="ARBA" id="ARBA00022737"/>
    </source>
</evidence>
<dbReference type="InterPro" id="IPR011990">
    <property type="entry name" value="TPR-like_helical_dom_sf"/>
</dbReference>
<feature type="repeat" description="PPR" evidence="2">
    <location>
        <begin position="629"/>
        <end position="663"/>
    </location>
</feature>
<sequence>MQALSVWPPKGGFLVVPRLEYEVGSVCPSSTSERRGRKRWCLVGTDFYCKNYSPFTISGNSSCCWSIACYKSSHFGVRTGFQSHSSKLRHVFFSCEPNKGVFSSSFALAWASAEQAVGSELPRLESSSDDGLSGEVEADDADADCHQLESQSNDNDGGEETGKLDPGSQKEVGEKGNERVDVRALTRSLHFAKTADDIEEVLKDKADLPLQVHSTMIKALGRDNKLEPALALVEWLKRKKKETGSHVGPNHFIYNTLLSALRKCGQYGEAGKIINDMTQEGFHPNSVTYNTLMMINIEQGEASVALDIMEEMQKKGIALGAASYSTALLAHRNLEDGNGAVNLFAEISAKYRRGELGKGSDDNWDKEFVKLEDFTIRICYLVMRRWLTKNENTGTKVLKLLSHMDKARVHFRRTEYERLIWACTREQHYFVAKELYARIREKHVGISLSVCNHLIWLMGKAKKWWAALEIYEDLLDKGPKPNNLSCELILSYFNYLLDAAKKRGIWKFGIRLLDRMQEKGLKPGIEGWNAALIACSRASEPSAALDVFRRMLEQGKKPTNISYRALLCALEKGQLYDEAVRVWEHMLKVGVGIDKYSYTIMASVFSGMGKFREVDAIIQEMTSSGTVPDVVTYNAIISACARKNMSSAAYEWFHRMRVQSISPDNITYEMLIEGLAKDGKSRLAYELYLRARDEGLVLASKAYDAVVRSSHEQEAYDAVVRSSNEQGDTIDFLLGPQSSE</sequence>
<feature type="repeat" description="PPR" evidence="2">
    <location>
        <begin position="285"/>
        <end position="319"/>
    </location>
</feature>
<keyword evidence="5" id="KW-1185">Reference proteome</keyword>
<dbReference type="NCBIfam" id="TIGR00756">
    <property type="entry name" value="PPR"/>
    <property type="match status" value="4"/>
</dbReference>
<dbReference type="PANTHER" id="PTHR47940:SF1">
    <property type="entry name" value="PROTEIN LOW PHOTOSYNTHETIC EFFICIENCY 1, CHLOROPLASTIC"/>
    <property type="match status" value="1"/>
</dbReference>
<comment type="caution">
    <text evidence="4">The sequence shown here is derived from an EMBL/GenBank/DDBJ whole genome shotgun (WGS) entry which is preliminary data.</text>
</comment>
<dbReference type="OrthoDB" id="185373at2759"/>
<dbReference type="Pfam" id="PF01535">
    <property type="entry name" value="PPR"/>
    <property type="match status" value="1"/>
</dbReference>
<feature type="repeat" description="PPR" evidence="2">
    <location>
        <begin position="250"/>
        <end position="284"/>
    </location>
</feature>
<organism evidence="4 5">
    <name type="scientific">Turnera subulata</name>
    <dbReference type="NCBI Taxonomy" id="218843"/>
    <lineage>
        <taxon>Eukaryota</taxon>
        <taxon>Viridiplantae</taxon>
        <taxon>Streptophyta</taxon>
        <taxon>Embryophyta</taxon>
        <taxon>Tracheophyta</taxon>
        <taxon>Spermatophyta</taxon>
        <taxon>Magnoliopsida</taxon>
        <taxon>eudicotyledons</taxon>
        <taxon>Gunneridae</taxon>
        <taxon>Pentapetalae</taxon>
        <taxon>rosids</taxon>
        <taxon>fabids</taxon>
        <taxon>Malpighiales</taxon>
        <taxon>Passifloraceae</taxon>
        <taxon>Turnera</taxon>
    </lineage>
</organism>
<dbReference type="Pfam" id="PF13812">
    <property type="entry name" value="PPR_3"/>
    <property type="match status" value="1"/>
</dbReference>
<feature type="repeat" description="PPR" evidence="2">
    <location>
        <begin position="524"/>
        <end position="558"/>
    </location>
</feature>
<dbReference type="Gene3D" id="1.25.40.10">
    <property type="entry name" value="Tetratricopeptide repeat domain"/>
    <property type="match status" value="4"/>
</dbReference>
<evidence type="ECO:0000313" key="5">
    <source>
        <dbReference type="Proteomes" id="UP001141552"/>
    </source>
</evidence>
<accession>A0A9Q0F8W6</accession>
<reference evidence="4" key="1">
    <citation type="submission" date="2022-02" db="EMBL/GenBank/DDBJ databases">
        <authorList>
            <person name="Henning P.M."/>
            <person name="McCubbin A.G."/>
            <person name="Shore J.S."/>
        </authorList>
    </citation>
    <scope>NUCLEOTIDE SEQUENCE</scope>
    <source>
        <strain evidence="4">F60SS</strain>
        <tissue evidence="4">Leaves</tissue>
    </source>
</reference>
<feature type="repeat" description="PPR" evidence="2">
    <location>
        <begin position="559"/>
        <end position="593"/>
    </location>
</feature>
<keyword evidence="1" id="KW-0677">Repeat</keyword>
<name>A0A9Q0F8W6_9ROSI</name>
<evidence type="ECO:0000256" key="3">
    <source>
        <dbReference type="SAM" id="MobiDB-lite"/>
    </source>
</evidence>